<keyword evidence="14" id="KW-1185">Reference proteome</keyword>
<gene>
    <name evidence="13" type="ORF">F1644_05645</name>
</gene>
<keyword evidence="9 10" id="KW-0998">Cell outer membrane</keyword>
<evidence type="ECO:0000256" key="3">
    <source>
        <dbReference type="ARBA" id="ARBA00022452"/>
    </source>
</evidence>
<evidence type="ECO:0000259" key="12">
    <source>
        <dbReference type="SMART" id="SM00965"/>
    </source>
</evidence>
<evidence type="ECO:0000256" key="6">
    <source>
        <dbReference type="ARBA" id="ARBA00023004"/>
    </source>
</evidence>
<evidence type="ECO:0000256" key="4">
    <source>
        <dbReference type="ARBA" id="ARBA00022496"/>
    </source>
</evidence>
<keyword evidence="3 10" id="KW-1134">Transmembrane beta strand</keyword>
<evidence type="ECO:0000313" key="13">
    <source>
        <dbReference type="EMBL" id="WOF11778.1"/>
    </source>
</evidence>
<keyword evidence="6" id="KW-0408">Iron</keyword>
<dbReference type="Gene3D" id="2.60.40.1120">
    <property type="entry name" value="Carboxypeptidase-like, regulatory domain"/>
    <property type="match status" value="1"/>
</dbReference>
<protein>
    <submittedName>
        <fullName evidence="13">SusC/RagA family TonB-linked outer membrane protein</fullName>
    </submittedName>
</protein>
<dbReference type="Proteomes" id="UP001302374">
    <property type="component" value="Chromosome"/>
</dbReference>
<sequence length="1138" mass="128468">MLYKIMKKKYVAKNAWCIYFLLAVILLPIQTTAAIDPAQPILSLSIENKVVTIHVRDVSLDEILLLMNEQTNISFGYQEGVIDKNQKFSLDVSGVPVEEALRILFKNSNYDFEYKDQRILIVLKSIPQTEAKKDRTVKGVVLDQSGTPLPGTTVLLKGTTLGVATDVNGSYSLQIPQGNQTLVFSLVGMKTQEIPYKGQIEINVTMEEDITEMDEVVVTGYSVRKVNELTGAAQQFHGKEVAQNMVNGDILSALKGHTTGLQISGSDGNPARNNSLLLRGVGTLYDSKQYPLIVIDGIVTDFTNINGVVAANDIEEITVLKDAASSAIYGSRAAMGVIVITTKKGQKSRQTTSVDMKFGLSVQNFGGLRYMTSEELLDYGKMSLTNWWNGNNSLQAKYPDRDGFIRDTLSSLSQNFDLSHTTDWRDLQYQHGITKSIGVNISGGSERASYYLSYNYFDEKGTKIDNYLTRNFLKLRMDYDVTPFLTLGINLSGTFSKYESPNSGSFEDYHPWLSPYDEDGKLKKSIPQWRRFAMYNVDLVNPLMDNQYNSSISHNDNLMGSFSGTLHPFSWMSFTSVNTYTRIYSNTNNYQDSRTYSGNYSNNNFSNGILDISDARDDSFLTSNILRMEYRFNDHNISGLLGQEYYERHSRSSNLSMYDQSVVGERNVGGFSKVGKKIQSSYVPDGSESESGSFSLFAEANYNYKGKYMASVSFRTDASTNFGKDNRYGKFYSISGAWLVSSEKFMQKQKALSFLKLRLSYGTSGKEAGIDYLNYTLYAIGKDYEDYYREHPLYPSSYPAVINQLGNDQLTWETAYTFNLGVDMGFLNDRIRLNADYYRRRNSDLIMSVATAAAIGVGAQYKNVGEMLNQGVELTLNTHTLKSPTFNWYTTFTFSHNKNELTKLYDGYFVDGEGRTFYEGDNIDMLKKVKVNGVDKETGKPIYERVNEDGTIEYVNTLTNATSGNGELSYQNIGLKRAPYYGGFTNTFQYKNFELYLHMTYSFGYKAYSSLKTSYTDGTAWLYNNMYKIPSGLKIWQKPGDDADIPMVNSDPSYTQNLYGTTSFGYINSGHVRFSKIRLSYNFPEKWLRQIRIQHLSLSFTCDNVGVITSRNFIGADPENLGDWPAPRRYAFGLNFTF</sequence>
<keyword evidence="8 10" id="KW-0472">Membrane</keyword>
<dbReference type="NCBIfam" id="TIGR04056">
    <property type="entry name" value="OMP_RagA_SusC"/>
    <property type="match status" value="1"/>
</dbReference>
<comment type="subcellular location">
    <subcellularLocation>
        <location evidence="1 10">Cell outer membrane</location>
        <topology evidence="1 10">Multi-pass membrane protein</topology>
    </subcellularLocation>
</comment>
<feature type="domain" description="Secretin/TonB short N-terminal" evidence="12">
    <location>
        <begin position="73"/>
        <end position="125"/>
    </location>
</feature>
<evidence type="ECO:0000256" key="10">
    <source>
        <dbReference type="PROSITE-ProRule" id="PRU01360"/>
    </source>
</evidence>
<dbReference type="NCBIfam" id="TIGR04057">
    <property type="entry name" value="SusC_RagA_signa"/>
    <property type="match status" value="1"/>
</dbReference>
<dbReference type="Gene3D" id="2.170.130.10">
    <property type="entry name" value="TonB-dependent receptor, plug domain"/>
    <property type="match status" value="1"/>
</dbReference>
<keyword evidence="5 10" id="KW-0812">Transmembrane</keyword>
<dbReference type="InterPro" id="IPR012910">
    <property type="entry name" value="Plug_dom"/>
</dbReference>
<dbReference type="InterPro" id="IPR037066">
    <property type="entry name" value="Plug_dom_sf"/>
</dbReference>
<evidence type="ECO:0000256" key="1">
    <source>
        <dbReference type="ARBA" id="ARBA00004571"/>
    </source>
</evidence>
<dbReference type="InterPro" id="IPR023996">
    <property type="entry name" value="TonB-dep_OMP_SusC/RagA"/>
</dbReference>
<dbReference type="InterPro" id="IPR008969">
    <property type="entry name" value="CarboxyPept-like_regulatory"/>
</dbReference>
<dbReference type="Gene3D" id="2.40.170.20">
    <property type="entry name" value="TonB-dependent receptor, beta-barrel domain"/>
    <property type="match status" value="1"/>
</dbReference>
<dbReference type="InterPro" id="IPR036942">
    <property type="entry name" value="Beta-barrel_TonB_sf"/>
</dbReference>
<dbReference type="Pfam" id="PF13715">
    <property type="entry name" value="CarbopepD_reg_2"/>
    <property type="match status" value="1"/>
</dbReference>
<keyword evidence="7 11" id="KW-0798">TonB box</keyword>
<dbReference type="Pfam" id="PF07660">
    <property type="entry name" value="STN"/>
    <property type="match status" value="1"/>
</dbReference>
<evidence type="ECO:0000313" key="14">
    <source>
        <dbReference type="Proteomes" id="UP001302374"/>
    </source>
</evidence>
<evidence type="ECO:0000256" key="2">
    <source>
        <dbReference type="ARBA" id="ARBA00022448"/>
    </source>
</evidence>
<evidence type="ECO:0000256" key="11">
    <source>
        <dbReference type="RuleBase" id="RU003357"/>
    </source>
</evidence>
<dbReference type="Pfam" id="PF07715">
    <property type="entry name" value="Plug"/>
    <property type="match status" value="1"/>
</dbReference>
<dbReference type="SMART" id="SM00965">
    <property type="entry name" value="STN"/>
    <property type="match status" value="1"/>
</dbReference>
<dbReference type="PROSITE" id="PS52016">
    <property type="entry name" value="TONB_DEPENDENT_REC_3"/>
    <property type="match status" value="1"/>
</dbReference>
<organism evidence="13 14">
    <name type="scientific">Butyricimonas paravirosa</name>
    <dbReference type="NCBI Taxonomy" id="1472417"/>
    <lineage>
        <taxon>Bacteria</taxon>
        <taxon>Pseudomonadati</taxon>
        <taxon>Bacteroidota</taxon>
        <taxon>Bacteroidia</taxon>
        <taxon>Bacteroidales</taxon>
        <taxon>Odoribacteraceae</taxon>
        <taxon>Butyricimonas</taxon>
    </lineage>
</organism>
<reference evidence="13 14" key="1">
    <citation type="submission" date="2019-09" db="EMBL/GenBank/DDBJ databases">
        <title>Butyricimonas paravirosa DSM 105722 (=214-4 = JCM 18677 = CCUG 65563).</title>
        <authorList>
            <person name="Le Roy T."/>
            <person name="Cani P.D."/>
        </authorList>
    </citation>
    <scope>NUCLEOTIDE SEQUENCE [LARGE SCALE GENOMIC DNA]</scope>
    <source>
        <strain evidence="13 14">DSM 105722</strain>
    </source>
</reference>
<proteinExistence type="inferred from homology"/>
<evidence type="ECO:0000256" key="9">
    <source>
        <dbReference type="ARBA" id="ARBA00023237"/>
    </source>
</evidence>
<dbReference type="SUPFAM" id="SSF56935">
    <property type="entry name" value="Porins"/>
    <property type="match status" value="1"/>
</dbReference>
<dbReference type="Pfam" id="PF00593">
    <property type="entry name" value="TonB_dep_Rec_b-barrel"/>
    <property type="match status" value="1"/>
</dbReference>
<keyword evidence="4" id="KW-0410">Iron transport</keyword>
<keyword evidence="4" id="KW-0406">Ion transport</keyword>
<dbReference type="InterPro" id="IPR011662">
    <property type="entry name" value="Secretin/TonB_short_N"/>
</dbReference>
<dbReference type="SUPFAM" id="SSF49464">
    <property type="entry name" value="Carboxypeptidase regulatory domain-like"/>
    <property type="match status" value="1"/>
</dbReference>
<evidence type="ECO:0000256" key="8">
    <source>
        <dbReference type="ARBA" id="ARBA00023136"/>
    </source>
</evidence>
<name>A0ABZ0FTT2_9BACT</name>
<evidence type="ECO:0000256" key="7">
    <source>
        <dbReference type="ARBA" id="ARBA00023077"/>
    </source>
</evidence>
<comment type="similarity">
    <text evidence="10 11">Belongs to the TonB-dependent receptor family.</text>
</comment>
<dbReference type="InterPro" id="IPR000531">
    <property type="entry name" value="Beta-barrel_TonB"/>
</dbReference>
<keyword evidence="2 10" id="KW-0813">Transport</keyword>
<evidence type="ECO:0000256" key="5">
    <source>
        <dbReference type="ARBA" id="ARBA00022692"/>
    </source>
</evidence>
<accession>A0ABZ0FTT2</accession>
<dbReference type="InterPro" id="IPR039426">
    <property type="entry name" value="TonB-dep_rcpt-like"/>
</dbReference>
<dbReference type="InterPro" id="IPR023997">
    <property type="entry name" value="TonB-dep_OMP_SusC/RagA_CS"/>
</dbReference>
<dbReference type="EMBL" id="CP043839">
    <property type="protein sequence ID" value="WOF11778.1"/>
    <property type="molecule type" value="Genomic_DNA"/>
</dbReference>